<dbReference type="EMBL" id="MU863910">
    <property type="protein sequence ID" value="KAK4201177.1"/>
    <property type="molecule type" value="Genomic_DNA"/>
</dbReference>
<reference evidence="1" key="1">
    <citation type="journal article" date="2023" name="Mol. Phylogenet. Evol.">
        <title>Genome-scale phylogeny and comparative genomics of the fungal order Sordariales.</title>
        <authorList>
            <person name="Hensen N."/>
            <person name="Bonometti L."/>
            <person name="Westerberg I."/>
            <person name="Brannstrom I.O."/>
            <person name="Guillou S."/>
            <person name="Cros-Aarteil S."/>
            <person name="Calhoun S."/>
            <person name="Haridas S."/>
            <person name="Kuo A."/>
            <person name="Mondo S."/>
            <person name="Pangilinan J."/>
            <person name="Riley R."/>
            <person name="LaButti K."/>
            <person name="Andreopoulos B."/>
            <person name="Lipzen A."/>
            <person name="Chen C."/>
            <person name="Yan M."/>
            <person name="Daum C."/>
            <person name="Ng V."/>
            <person name="Clum A."/>
            <person name="Steindorff A."/>
            <person name="Ohm R.A."/>
            <person name="Martin F."/>
            <person name="Silar P."/>
            <person name="Natvig D.O."/>
            <person name="Lalanne C."/>
            <person name="Gautier V."/>
            <person name="Ament-Velasquez S.L."/>
            <person name="Kruys A."/>
            <person name="Hutchinson M.I."/>
            <person name="Powell A.J."/>
            <person name="Barry K."/>
            <person name="Miller A.N."/>
            <person name="Grigoriev I.V."/>
            <person name="Debuchy R."/>
            <person name="Gladieux P."/>
            <person name="Hiltunen Thoren M."/>
            <person name="Johannesson H."/>
        </authorList>
    </citation>
    <scope>NUCLEOTIDE SEQUENCE</scope>
    <source>
        <strain evidence="1">CBS 315.58</strain>
    </source>
</reference>
<organism evidence="1 2">
    <name type="scientific">Triangularia verruculosa</name>
    <dbReference type="NCBI Taxonomy" id="2587418"/>
    <lineage>
        <taxon>Eukaryota</taxon>
        <taxon>Fungi</taxon>
        <taxon>Dikarya</taxon>
        <taxon>Ascomycota</taxon>
        <taxon>Pezizomycotina</taxon>
        <taxon>Sordariomycetes</taxon>
        <taxon>Sordariomycetidae</taxon>
        <taxon>Sordariales</taxon>
        <taxon>Podosporaceae</taxon>
        <taxon>Triangularia</taxon>
    </lineage>
</organism>
<accession>A0AAN6XNU7</accession>
<sequence>MAASATSTSRFGVTLQGFHQVIALSQASINDILSHHFETLGSEAHRFDDYSDKNGHGIRDAILKASTVHLIEEGDADAALFFVNFKSGTYCWKETSRARIDFNVPKHQRHSPHAQPRELDLEGWSLAYKAKFSVKRKDGTPQEFGDKIKHSGMYTVDQVLIDFRSPGVGSLDWQSSITPGLASLEGRSASRVKLYFENHLEAVRKRPDSERLLGVVVRLDEKQDLASTYSQDPSFPPTSMRPQVMLHRPDGDMNRRSPKNGLNAFLFTEMTQSAPMPDKKIEWTGGFFYGSFGGTLAMSKHIFVDTFLARNLKVLVVDARNLANSICSNLPITRNLDETWLLDGDREPLDGLAPTLSGLGLKYQGHDSMKTREHTHQLHWSSEMFKNLPFGVEIGTSKWLDWSEKVANVTCECKETSWADVETISVTVKPKAESGTVEISSGISMTAKWRICATALGRKLIETGYDITATADWTAQIDLSSVEDGGELFATVSVPVVNTLPRVTNLASTALDDLPVLGKLVSDRLKEADTFVSELDSMVRKTIREATGTERLRTLVEALLNEQARFIFPGGGTFDMKSPVFSDSGDLLIGLTYRTE</sequence>
<reference evidence="1" key="2">
    <citation type="submission" date="2023-05" db="EMBL/GenBank/DDBJ databases">
        <authorList>
            <consortium name="Lawrence Berkeley National Laboratory"/>
            <person name="Steindorff A."/>
            <person name="Hensen N."/>
            <person name="Bonometti L."/>
            <person name="Westerberg I."/>
            <person name="Brannstrom I.O."/>
            <person name="Guillou S."/>
            <person name="Cros-Aarteil S."/>
            <person name="Calhoun S."/>
            <person name="Haridas S."/>
            <person name="Kuo A."/>
            <person name="Mondo S."/>
            <person name="Pangilinan J."/>
            <person name="Riley R."/>
            <person name="Labutti K."/>
            <person name="Andreopoulos B."/>
            <person name="Lipzen A."/>
            <person name="Chen C."/>
            <person name="Yanf M."/>
            <person name="Daum C."/>
            <person name="Ng V."/>
            <person name="Clum A."/>
            <person name="Ohm R."/>
            <person name="Martin F."/>
            <person name="Silar P."/>
            <person name="Natvig D."/>
            <person name="Lalanne C."/>
            <person name="Gautier V."/>
            <person name="Ament-Velasquez S.L."/>
            <person name="Kruys A."/>
            <person name="Hutchinson M.I."/>
            <person name="Powell A.J."/>
            <person name="Barry K."/>
            <person name="Miller A.N."/>
            <person name="Grigoriev I.V."/>
            <person name="Debuchy R."/>
            <person name="Gladieux P."/>
            <person name="Thoren M.H."/>
            <person name="Johannesson H."/>
        </authorList>
    </citation>
    <scope>NUCLEOTIDE SEQUENCE</scope>
    <source>
        <strain evidence="1">CBS 315.58</strain>
    </source>
</reference>
<dbReference type="AlphaFoldDB" id="A0AAN6XNU7"/>
<comment type="caution">
    <text evidence="1">The sequence shown here is derived from an EMBL/GenBank/DDBJ whole genome shotgun (WGS) entry which is preliminary data.</text>
</comment>
<proteinExistence type="predicted"/>
<gene>
    <name evidence="1" type="ORF">QBC40DRAFT_295913</name>
</gene>
<keyword evidence="2" id="KW-1185">Reference proteome</keyword>
<evidence type="ECO:0000313" key="1">
    <source>
        <dbReference type="EMBL" id="KAK4201177.1"/>
    </source>
</evidence>
<dbReference type="Proteomes" id="UP001303160">
    <property type="component" value="Unassembled WGS sequence"/>
</dbReference>
<name>A0AAN6XNU7_9PEZI</name>
<evidence type="ECO:0000313" key="2">
    <source>
        <dbReference type="Proteomes" id="UP001303160"/>
    </source>
</evidence>
<protein>
    <submittedName>
        <fullName evidence="1">Uncharacterized protein</fullName>
    </submittedName>
</protein>